<dbReference type="Proteomes" id="UP000295164">
    <property type="component" value="Unassembled WGS sequence"/>
</dbReference>
<name>A0A4R4E2I7_9BACT</name>
<keyword evidence="3" id="KW-1185">Reference proteome</keyword>
<keyword evidence="1" id="KW-0812">Transmembrane</keyword>
<evidence type="ECO:0000313" key="3">
    <source>
        <dbReference type="Proteomes" id="UP000295164"/>
    </source>
</evidence>
<organism evidence="2 3">
    <name type="scientific">Flaviaesturariibacter aridisoli</name>
    <dbReference type="NCBI Taxonomy" id="2545761"/>
    <lineage>
        <taxon>Bacteria</taxon>
        <taxon>Pseudomonadati</taxon>
        <taxon>Bacteroidota</taxon>
        <taxon>Chitinophagia</taxon>
        <taxon>Chitinophagales</taxon>
        <taxon>Chitinophagaceae</taxon>
        <taxon>Flaviaestuariibacter</taxon>
    </lineage>
</organism>
<dbReference type="EMBL" id="SKFH01000005">
    <property type="protein sequence ID" value="TCZ73734.1"/>
    <property type="molecule type" value="Genomic_DNA"/>
</dbReference>
<dbReference type="AlphaFoldDB" id="A0A4R4E2I7"/>
<dbReference type="RefSeq" id="WP_131851139.1">
    <property type="nucleotide sequence ID" value="NZ_SKFH01000005.1"/>
</dbReference>
<evidence type="ECO:0000256" key="1">
    <source>
        <dbReference type="SAM" id="Phobius"/>
    </source>
</evidence>
<keyword evidence="1" id="KW-1133">Transmembrane helix</keyword>
<dbReference type="OrthoDB" id="9811110at2"/>
<sequence>MLLTMVSQWVLQFPLAYVLSKHSTLGLHGLWYAFPSANVLIALVSLAVFAKGNWKNKRLTGEDADLERRVSNEIYAEEGRR</sequence>
<proteinExistence type="predicted"/>
<keyword evidence="1" id="KW-0472">Membrane</keyword>
<evidence type="ECO:0008006" key="4">
    <source>
        <dbReference type="Google" id="ProtNLM"/>
    </source>
</evidence>
<protein>
    <recommendedName>
        <fullName evidence="4">MATE family efflux transporter</fullName>
    </recommendedName>
</protein>
<gene>
    <name evidence="2" type="ORF">E0486_05475</name>
</gene>
<comment type="caution">
    <text evidence="2">The sequence shown here is derived from an EMBL/GenBank/DDBJ whole genome shotgun (WGS) entry which is preliminary data.</text>
</comment>
<feature type="transmembrane region" description="Helical" evidence="1">
    <location>
        <begin position="30"/>
        <end position="50"/>
    </location>
</feature>
<accession>A0A4R4E2I7</accession>
<reference evidence="2 3" key="1">
    <citation type="submission" date="2019-03" db="EMBL/GenBank/DDBJ databases">
        <authorList>
            <person name="Kim M.K.M."/>
        </authorList>
    </citation>
    <scope>NUCLEOTIDE SEQUENCE [LARGE SCALE GENOMIC DNA]</scope>
    <source>
        <strain evidence="2 3">17J68-15</strain>
    </source>
</reference>
<evidence type="ECO:0000313" key="2">
    <source>
        <dbReference type="EMBL" id="TCZ73734.1"/>
    </source>
</evidence>